<evidence type="ECO:0000256" key="9">
    <source>
        <dbReference type="RuleBase" id="RU362097"/>
    </source>
</evidence>
<keyword evidence="11" id="KW-1185">Reference proteome</keyword>
<dbReference type="EMBL" id="CP117417">
    <property type="protein sequence ID" value="WCT76457.1"/>
    <property type="molecule type" value="Genomic_DNA"/>
</dbReference>
<evidence type="ECO:0000256" key="3">
    <source>
        <dbReference type="ARBA" id="ARBA00022452"/>
    </source>
</evidence>
<evidence type="ECO:0000256" key="1">
    <source>
        <dbReference type="ARBA" id="ARBA00004370"/>
    </source>
</evidence>
<dbReference type="PANTHER" id="PTHR30203">
    <property type="entry name" value="OUTER MEMBRANE CATION EFFLUX PROTEIN"/>
    <property type="match status" value="1"/>
</dbReference>
<protein>
    <submittedName>
        <fullName evidence="10">Efflux transporter outer membrane subunit</fullName>
    </submittedName>
</protein>
<proteinExistence type="inferred from homology"/>
<dbReference type="Pfam" id="PF02321">
    <property type="entry name" value="OEP"/>
    <property type="match status" value="2"/>
</dbReference>
<keyword evidence="7 9" id="KW-0564">Palmitate</keyword>
<gene>
    <name evidence="10" type="ORF">PQ457_10935</name>
</gene>
<accession>A0ABY7TTA3</accession>
<dbReference type="Gene3D" id="2.20.200.10">
    <property type="entry name" value="Outer membrane efflux proteins (OEP)"/>
    <property type="match status" value="1"/>
</dbReference>
<dbReference type="InterPro" id="IPR010131">
    <property type="entry name" value="MdtP/NodT-like"/>
</dbReference>
<evidence type="ECO:0000256" key="2">
    <source>
        <dbReference type="ARBA" id="ARBA00007613"/>
    </source>
</evidence>
<dbReference type="RefSeq" id="WP_273616900.1">
    <property type="nucleotide sequence ID" value="NZ_CP103868.1"/>
</dbReference>
<keyword evidence="6 9" id="KW-0472">Membrane</keyword>
<sequence>MALTVSLLAGSMLAGCVALPHDKPQLKPREAADLGLNNGAPVPVAADWWQALGDPQLNRIMADALAGNPSLDEAAARLRMAHGLIATARSGLLPQVSADASAMDQRLSNRYIYPAPLGGSWTWISNAQANLDWSLDLAGRQKELVLAAKVYTHANELQLAAARVTLAGNVAQAYVNFARAEEQARIAREFVASRSASLRIVTGRRDAGLGNEFDIASARTLQSEAEQALTRALGARALAVHALAALVGRGPDYGDGLSTPVLALDKALPVPEILPADLLARRADLLAAREQVKLAMAGEKIAKTDFYPNVNLRAFVGAQALGIGSLFTGSALTGGFGPAIHLPIFSGGAIRAQYRQAVAGADIAIAQYNKAVVGAVREAADALSGVDTNRADARQQAEILSGLEKTVSLDKVRLQSGLSTNLDVLSAGERLLSARQAQVDLAADGAVKRIQLLIALGGGFAPIPDQQAGAATPALARK</sequence>
<name>A0ABY7TTA3_9SPHN</name>
<keyword evidence="4 9" id="KW-0812">Transmembrane</keyword>
<evidence type="ECO:0000256" key="4">
    <source>
        <dbReference type="ARBA" id="ARBA00022692"/>
    </source>
</evidence>
<keyword evidence="3 9" id="KW-1134">Transmembrane beta strand</keyword>
<dbReference type="InterPro" id="IPR003423">
    <property type="entry name" value="OMP_efflux"/>
</dbReference>
<keyword evidence="5" id="KW-0732">Signal</keyword>
<dbReference type="PANTHER" id="PTHR30203:SF20">
    <property type="entry name" value="MULTIDRUG RESISTANCE OUTER MEMBRANE PROTEIN MDTP-RELATED"/>
    <property type="match status" value="1"/>
</dbReference>
<reference evidence="10 11" key="1">
    <citation type="submission" date="2023-02" db="EMBL/GenBank/DDBJ databases">
        <title>Genome sequence of Novosphingobium humi KACC 19094.</title>
        <authorList>
            <person name="Kim S."/>
            <person name="Heo J."/>
            <person name="Kwon S.-W."/>
        </authorList>
    </citation>
    <scope>NUCLEOTIDE SEQUENCE [LARGE SCALE GENOMIC DNA]</scope>
    <source>
        <strain evidence="10 11">KACC 19094</strain>
    </source>
</reference>
<evidence type="ECO:0000313" key="10">
    <source>
        <dbReference type="EMBL" id="WCT76457.1"/>
    </source>
</evidence>
<evidence type="ECO:0000256" key="6">
    <source>
        <dbReference type="ARBA" id="ARBA00023136"/>
    </source>
</evidence>
<dbReference type="Proteomes" id="UP001218231">
    <property type="component" value="Chromosome"/>
</dbReference>
<evidence type="ECO:0000256" key="7">
    <source>
        <dbReference type="ARBA" id="ARBA00023139"/>
    </source>
</evidence>
<evidence type="ECO:0000256" key="8">
    <source>
        <dbReference type="ARBA" id="ARBA00023288"/>
    </source>
</evidence>
<keyword evidence="8 9" id="KW-0449">Lipoprotein</keyword>
<comment type="similarity">
    <text evidence="2 9">Belongs to the outer membrane factor (OMF) (TC 1.B.17) family.</text>
</comment>
<comment type="subcellular location">
    <subcellularLocation>
        <location evidence="9">Cell membrane</location>
        <topology evidence="9">Lipid-anchor</topology>
    </subcellularLocation>
    <subcellularLocation>
        <location evidence="1">Membrane</location>
    </subcellularLocation>
</comment>
<evidence type="ECO:0000256" key="5">
    <source>
        <dbReference type="ARBA" id="ARBA00022729"/>
    </source>
</evidence>
<dbReference type="SUPFAM" id="SSF56954">
    <property type="entry name" value="Outer membrane efflux proteins (OEP)"/>
    <property type="match status" value="1"/>
</dbReference>
<organism evidence="10 11">
    <name type="scientific">Novosphingobium humi</name>
    <dbReference type="NCBI Taxonomy" id="2282397"/>
    <lineage>
        <taxon>Bacteria</taxon>
        <taxon>Pseudomonadati</taxon>
        <taxon>Pseudomonadota</taxon>
        <taxon>Alphaproteobacteria</taxon>
        <taxon>Sphingomonadales</taxon>
        <taxon>Sphingomonadaceae</taxon>
        <taxon>Novosphingobium</taxon>
    </lineage>
</organism>
<dbReference type="Gene3D" id="1.20.1600.10">
    <property type="entry name" value="Outer membrane efflux proteins (OEP)"/>
    <property type="match status" value="1"/>
</dbReference>
<evidence type="ECO:0000313" key="11">
    <source>
        <dbReference type="Proteomes" id="UP001218231"/>
    </source>
</evidence>
<dbReference type="NCBIfam" id="TIGR01845">
    <property type="entry name" value="outer_NodT"/>
    <property type="match status" value="1"/>
</dbReference>